<accession>A0A3B0RF21</accession>
<reference evidence="6" key="1">
    <citation type="submission" date="2018-06" db="EMBL/GenBank/DDBJ databases">
        <authorList>
            <person name="Zhirakovskaya E."/>
        </authorList>
    </citation>
    <scope>NUCLEOTIDE SEQUENCE</scope>
</reference>
<dbReference type="InterPro" id="IPR007221">
    <property type="entry name" value="MreC"/>
</dbReference>
<dbReference type="Gene3D" id="2.40.10.340">
    <property type="entry name" value="Rod shape-determining protein MreC, domain 1"/>
    <property type="match status" value="1"/>
</dbReference>
<feature type="domain" description="Rod shape-determining protein MreC beta-barrel core" evidence="5">
    <location>
        <begin position="110"/>
        <end position="258"/>
    </location>
</feature>
<evidence type="ECO:0000256" key="3">
    <source>
        <dbReference type="ARBA" id="ARBA00022960"/>
    </source>
</evidence>
<dbReference type="PANTHER" id="PTHR34138:SF1">
    <property type="entry name" value="CELL SHAPE-DETERMINING PROTEIN MREC"/>
    <property type="match status" value="1"/>
</dbReference>
<evidence type="ECO:0000256" key="1">
    <source>
        <dbReference type="ARBA" id="ARBA00009369"/>
    </source>
</evidence>
<dbReference type="Gene3D" id="2.40.10.350">
    <property type="entry name" value="Rod shape-determining protein MreC, domain 2"/>
    <property type="match status" value="1"/>
</dbReference>
<dbReference type="GO" id="GO:0008360">
    <property type="term" value="P:regulation of cell shape"/>
    <property type="evidence" value="ECO:0007669"/>
    <property type="project" value="UniProtKB-KW"/>
</dbReference>
<evidence type="ECO:0000313" key="6">
    <source>
        <dbReference type="EMBL" id="VAV83233.1"/>
    </source>
</evidence>
<dbReference type="InterPro" id="IPR042175">
    <property type="entry name" value="Cell/Rod_MreC_2"/>
</dbReference>
<dbReference type="EMBL" id="UOEB01000067">
    <property type="protein sequence ID" value="VAV83233.1"/>
    <property type="molecule type" value="Genomic_DNA"/>
</dbReference>
<dbReference type="Pfam" id="PF04085">
    <property type="entry name" value="MreC"/>
    <property type="match status" value="1"/>
</dbReference>
<evidence type="ECO:0000259" key="5">
    <source>
        <dbReference type="Pfam" id="PF04085"/>
    </source>
</evidence>
<proteinExistence type="inferred from homology"/>
<evidence type="ECO:0000256" key="2">
    <source>
        <dbReference type="ARBA" id="ARBA00013855"/>
    </source>
</evidence>
<keyword evidence="3" id="KW-0133">Cell shape</keyword>
<dbReference type="NCBIfam" id="NF010532">
    <property type="entry name" value="PRK13922.9-3"/>
    <property type="match status" value="1"/>
</dbReference>
<dbReference type="AlphaFoldDB" id="A0A3B0RF21"/>
<organism evidence="6">
    <name type="scientific">hydrothermal vent metagenome</name>
    <dbReference type="NCBI Taxonomy" id="652676"/>
    <lineage>
        <taxon>unclassified sequences</taxon>
        <taxon>metagenomes</taxon>
        <taxon>ecological metagenomes</taxon>
    </lineage>
</organism>
<evidence type="ECO:0000256" key="4">
    <source>
        <dbReference type="ARBA" id="ARBA00032089"/>
    </source>
</evidence>
<dbReference type="GO" id="GO:0005886">
    <property type="term" value="C:plasma membrane"/>
    <property type="evidence" value="ECO:0007669"/>
    <property type="project" value="TreeGrafter"/>
</dbReference>
<dbReference type="InterPro" id="IPR042177">
    <property type="entry name" value="Cell/Rod_1"/>
</dbReference>
<comment type="similarity">
    <text evidence="1">Belongs to the MreC family.</text>
</comment>
<dbReference type="PANTHER" id="PTHR34138">
    <property type="entry name" value="CELL SHAPE-DETERMINING PROTEIN MREC"/>
    <property type="match status" value="1"/>
</dbReference>
<name>A0A3B0RF21_9ZZZZ</name>
<dbReference type="PIRSF" id="PIRSF038471">
    <property type="entry name" value="MreC"/>
    <property type="match status" value="1"/>
</dbReference>
<protein>
    <recommendedName>
        <fullName evidence="2">Cell shape-determining protein MreC</fullName>
    </recommendedName>
    <alternativeName>
        <fullName evidence="4">Cell shape protein MreC</fullName>
    </alternativeName>
</protein>
<sequence>MQQIINFILRNKTFLLFLLLLSISLFLTIQSHSYHKSKFINSANFLTGGIYESVNNIGNYFNLKKENAILLEENNRLKSILFNFKKDTLKEEYIDSTTFNANYKLTAAQVYKNSYSATNNYLTINKGKRDSIKQDYGVITSKGIIGIIDNTSKKYSRVMSVLNTNIRVNAQLKKTNHFGTLKWNGKSPKYVQLVDLQKQAPVTVGDTIITGGLSTIFPKGIPIGVVSAFKIDDTENYFEIDIKLFNDMTNVGHVYIIENLDAEEISTLNNLDE</sequence>
<dbReference type="InterPro" id="IPR055342">
    <property type="entry name" value="MreC_beta-barrel_core"/>
</dbReference>
<gene>
    <name evidence="6" type="ORF">MNBD_BACTEROID02-626</name>
</gene>